<proteinExistence type="predicted"/>
<evidence type="ECO:0000313" key="3">
    <source>
        <dbReference type="Proteomes" id="UP000297403"/>
    </source>
</evidence>
<name>A0AAQ2C7E6_9MICO</name>
<dbReference type="AlphaFoldDB" id="A0AAQ2C7E6"/>
<dbReference type="EMBL" id="SOFY01000031">
    <property type="protein sequence ID" value="TFC48900.1"/>
    <property type="molecule type" value="Genomic_DNA"/>
</dbReference>
<gene>
    <name evidence="2" type="ORF">E3O49_06735</name>
</gene>
<protein>
    <submittedName>
        <fullName evidence="2">Uncharacterized protein</fullName>
    </submittedName>
</protein>
<feature type="compositionally biased region" description="Basic and acidic residues" evidence="1">
    <location>
        <begin position="81"/>
        <end position="96"/>
    </location>
</feature>
<evidence type="ECO:0000313" key="2">
    <source>
        <dbReference type="EMBL" id="TFC48900.1"/>
    </source>
</evidence>
<dbReference type="Proteomes" id="UP000297403">
    <property type="component" value="Unassembled WGS sequence"/>
</dbReference>
<accession>A0AAQ2C7E6</accession>
<reference evidence="2 3" key="1">
    <citation type="submission" date="2019-03" db="EMBL/GenBank/DDBJ databases">
        <title>Genomics of glacier-inhabiting Cryobacterium strains.</title>
        <authorList>
            <person name="Liu Q."/>
            <person name="Xin Y.-H."/>
        </authorList>
    </citation>
    <scope>NUCLEOTIDE SEQUENCE [LARGE SCALE GENOMIC DNA]</scope>
    <source>
        <strain evidence="3">TMT1-22</strain>
    </source>
</reference>
<comment type="caution">
    <text evidence="2">The sequence shown here is derived from an EMBL/GenBank/DDBJ whole genome shotgun (WGS) entry which is preliminary data.</text>
</comment>
<dbReference type="RefSeq" id="WP_134451196.1">
    <property type="nucleotide sequence ID" value="NZ_SOFY01000031.1"/>
</dbReference>
<keyword evidence="3" id="KW-1185">Reference proteome</keyword>
<organism evidence="2 3">
    <name type="scientific">Cryobacterium shii</name>
    <dbReference type="NCBI Taxonomy" id="1259235"/>
    <lineage>
        <taxon>Bacteria</taxon>
        <taxon>Bacillati</taxon>
        <taxon>Actinomycetota</taxon>
        <taxon>Actinomycetes</taxon>
        <taxon>Micrococcales</taxon>
        <taxon>Microbacteriaceae</taxon>
        <taxon>Cryobacterium</taxon>
    </lineage>
</organism>
<evidence type="ECO:0000256" key="1">
    <source>
        <dbReference type="SAM" id="MobiDB-lite"/>
    </source>
</evidence>
<sequence>MGRLQGTDEDDMMMLSAILEDALGQVTRSVRELSDVHVRQTEGHVVEISMDIAASSWKEASAIGRGTVDKAIQQAGIDTNTESRRPSVPEARHLERSGTQLVLA</sequence>
<feature type="region of interest" description="Disordered" evidence="1">
    <location>
        <begin position="76"/>
        <end position="104"/>
    </location>
</feature>